<dbReference type="EMBL" id="CM008050">
    <property type="protein sequence ID" value="PVH38440.1"/>
    <property type="molecule type" value="Genomic_DNA"/>
</dbReference>
<evidence type="ECO:0000256" key="1">
    <source>
        <dbReference type="SAM" id="MobiDB-lite"/>
    </source>
</evidence>
<protein>
    <submittedName>
        <fullName evidence="2">Uncharacterized protein</fullName>
    </submittedName>
</protein>
<accession>A0A2T8IL85</accession>
<organism evidence="2">
    <name type="scientific">Panicum hallii</name>
    <dbReference type="NCBI Taxonomy" id="206008"/>
    <lineage>
        <taxon>Eukaryota</taxon>
        <taxon>Viridiplantae</taxon>
        <taxon>Streptophyta</taxon>
        <taxon>Embryophyta</taxon>
        <taxon>Tracheophyta</taxon>
        <taxon>Spermatophyta</taxon>
        <taxon>Magnoliopsida</taxon>
        <taxon>Liliopsida</taxon>
        <taxon>Poales</taxon>
        <taxon>Poaceae</taxon>
        <taxon>PACMAD clade</taxon>
        <taxon>Panicoideae</taxon>
        <taxon>Panicodae</taxon>
        <taxon>Paniceae</taxon>
        <taxon>Panicinae</taxon>
        <taxon>Panicum</taxon>
        <taxon>Panicum sect. Panicum</taxon>
    </lineage>
</organism>
<dbReference type="Proteomes" id="UP000243499">
    <property type="component" value="Chromosome 5"/>
</dbReference>
<reference evidence="2" key="1">
    <citation type="submission" date="2018-04" db="EMBL/GenBank/DDBJ databases">
        <title>WGS assembly of Panicum hallii.</title>
        <authorList>
            <person name="Lovell J."/>
            <person name="Jenkins J."/>
            <person name="Lowry D."/>
            <person name="Mamidi S."/>
            <person name="Sreedasyam A."/>
            <person name="Weng X."/>
            <person name="Barry K."/>
            <person name="Bonette J."/>
            <person name="Campitelli B."/>
            <person name="Daum C."/>
            <person name="Gordon S."/>
            <person name="Gould B."/>
            <person name="Lipzen A."/>
            <person name="Macqueen A."/>
            <person name="Palacio-Mejia J."/>
            <person name="Plott C."/>
            <person name="Shakirov E."/>
            <person name="Shu S."/>
            <person name="Yoshinaga Y."/>
            <person name="Zane M."/>
            <person name="Rokhsar D."/>
            <person name="Grimwood J."/>
            <person name="Schmutz J."/>
            <person name="Juenger T."/>
        </authorList>
    </citation>
    <scope>NUCLEOTIDE SEQUENCE [LARGE SCALE GENOMIC DNA]</scope>
    <source>
        <strain evidence="2">FIL2</strain>
    </source>
</reference>
<sequence>MSPRGRVAPGAESTGTRVLAPPGGGSGSQSPLGTHPPWRGPRGGHLSIKPGGILPAAPARPIAARHRAAPPGPGGCDGFGPVSVCWCAIRLD</sequence>
<feature type="region of interest" description="Disordered" evidence="1">
    <location>
        <begin position="1"/>
        <end position="57"/>
    </location>
</feature>
<name>A0A2T8IL85_9POAL</name>
<proteinExistence type="predicted"/>
<dbReference type="AlphaFoldDB" id="A0A2T8IL85"/>
<gene>
    <name evidence="2" type="ORF">PAHAL_5G258500</name>
</gene>
<evidence type="ECO:0000313" key="2">
    <source>
        <dbReference type="EMBL" id="PVH38440.1"/>
    </source>
</evidence>
<dbReference type="Gramene" id="PVH38440">
    <property type="protein sequence ID" value="PVH38440"/>
    <property type="gene ID" value="PAHAL_5G258500"/>
</dbReference>